<evidence type="ECO:0000313" key="1">
    <source>
        <dbReference type="EMBL" id="MBC3767185.1"/>
    </source>
</evidence>
<proteinExistence type="predicted"/>
<evidence type="ECO:0000313" key="2">
    <source>
        <dbReference type="Proteomes" id="UP000601768"/>
    </source>
</evidence>
<protein>
    <submittedName>
        <fullName evidence="1">Uncharacterized protein</fullName>
    </submittedName>
</protein>
<gene>
    <name evidence="1" type="ORF">H8B19_14990</name>
</gene>
<accession>A0A8J6ITM5</accession>
<comment type="caution">
    <text evidence="1">The sequence shown here is derived from an EMBL/GenBank/DDBJ whole genome shotgun (WGS) entry which is preliminary data.</text>
</comment>
<keyword evidence="2" id="KW-1185">Reference proteome</keyword>
<dbReference type="AlphaFoldDB" id="A0A8J6ITM5"/>
<reference evidence="1" key="2">
    <citation type="submission" date="2020-08" db="EMBL/GenBank/DDBJ databases">
        <authorList>
            <person name="Lai Q."/>
        </authorList>
    </citation>
    <scope>NUCLEOTIDE SEQUENCE</scope>
    <source>
        <strain evidence="1">S27-2</strain>
    </source>
</reference>
<dbReference type="EMBL" id="JACNEP010000014">
    <property type="protein sequence ID" value="MBC3767185.1"/>
    <property type="molecule type" value="Genomic_DNA"/>
</dbReference>
<dbReference type="Proteomes" id="UP000601768">
    <property type="component" value="Unassembled WGS sequence"/>
</dbReference>
<dbReference type="RefSeq" id="WP_186507702.1">
    <property type="nucleotide sequence ID" value="NZ_JACNEP010000014.1"/>
</dbReference>
<name>A0A8J6ITM5_9ALTE</name>
<organism evidence="1 2">
    <name type="scientific">Neptunicella marina</name>
    <dbReference type="NCBI Taxonomy" id="2125989"/>
    <lineage>
        <taxon>Bacteria</taxon>
        <taxon>Pseudomonadati</taxon>
        <taxon>Pseudomonadota</taxon>
        <taxon>Gammaproteobacteria</taxon>
        <taxon>Alteromonadales</taxon>
        <taxon>Alteromonadaceae</taxon>
        <taxon>Neptunicella</taxon>
    </lineage>
</organism>
<reference evidence="1" key="1">
    <citation type="journal article" date="2018" name="Int. J. Syst. Evol. Microbiol.">
        <title>Neptunicella marina gen. nov., sp. nov., isolated from surface seawater.</title>
        <authorList>
            <person name="Liu X."/>
            <person name="Lai Q."/>
            <person name="Du Y."/>
            <person name="Zhang X."/>
            <person name="Liu Z."/>
            <person name="Sun F."/>
            <person name="Shao Z."/>
        </authorList>
    </citation>
    <scope>NUCLEOTIDE SEQUENCE</scope>
    <source>
        <strain evidence="1">S27-2</strain>
    </source>
</reference>
<sequence>MQNKSAESSHVTLNGEQPLEGAPLIQLKSGNSCIPQHFLHYQHTISTIQQVVLDCEFDKRFPVFAGSDDGGLYIQVGIIGYDNYRELAKQPQRKIVYGRKWRIESNFPTSELIQTVYLALKKAREHEVRELLRLRCFSGTSAPFSCHHDLPLMARHASGMTSQSQALPLDSFIGELQKLLPLLEFDHAGFVLKHLECRDSGQLIIDLSINPTDKSQLIDISGYQITLILRQLTLNQFLHQLMDELLRLSDETVSETFTYRGFKRFSQQVDVFAIAELSVDTRNTAHIDTPEFLQRLTSANYEVDRGRIPVVQHPVIAQKVQQVLSEFGPLDGVLPELKHQ</sequence>